<reference evidence="11 12" key="2">
    <citation type="submission" date="2018-10" db="EMBL/GenBank/DDBJ databases">
        <authorList>
            <consortium name="Pathogen Informatics"/>
        </authorList>
    </citation>
    <scope>NUCLEOTIDE SEQUENCE [LARGE SCALE GENOMIC DNA]</scope>
</reference>
<keyword evidence="7 9" id="KW-0819">tRNA processing</keyword>
<evidence type="ECO:0000313" key="11">
    <source>
        <dbReference type="EMBL" id="VDD92313.1"/>
    </source>
</evidence>
<evidence type="ECO:0000256" key="5">
    <source>
        <dbReference type="ARBA" id="ARBA00022679"/>
    </source>
</evidence>
<dbReference type="HAMAP" id="MF_01547">
    <property type="entry name" value="RNA_methyltr_E"/>
    <property type="match status" value="1"/>
</dbReference>
<organism evidence="13">
    <name type="scientific">Enterobius vermicularis</name>
    <name type="common">Human pinworm</name>
    <dbReference type="NCBI Taxonomy" id="51028"/>
    <lineage>
        <taxon>Eukaryota</taxon>
        <taxon>Metazoa</taxon>
        <taxon>Ecdysozoa</taxon>
        <taxon>Nematoda</taxon>
        <taxon>Chromadorea</taxon>
        <taxon>Rhabditida</taxon>
        <taxon>Spirurina</taxon>
        <taxon>Oxyuridomorpha</taxon>
        <taxon>Oxyuroidea</taxon>
        <taxon>Oxyuridae</taxon>
        <taxon>Enterobius</taxon>
    </lineage>
</organism>
<dbReference type="EC" id="2.1.1.205" evidence="9"/>
<dbReference type="SUPFAM" id="SSF53335">
    <property type="entry name" value="S-adenosyl-L-methionine-dependent methyltransferases"/>
    <property type="match status" value="1"/>
</dbReference>
<evidence type="ECO:0000256" key="6">
    <source>
        <dbReference type="ARBA" id="ARBA00022691"/>
    </source>
</evidence>
<comment type="subcellular location">
    <subcellularLocation>
        <location evidence="2 9">Cytoplasm</location>
    </subcellularLocation>
    <subcellularLocation>
        <location evidence="1">Nucleus</location>
    </subcellularLocation>
</comment>
<proteinExistence type="inferred from homology"/>
<gene>
    <name evidence="11" type="ORF">EVEC_LOCUS7064</name>
</gene>
<accession>A0A0N4VAP7</accession>
<keyword evidence="5 9" id="KW-0808">Transferase</keyword>
<comment type="similarity">
    <text evidence="9">Belongs to the class I-like SAM-binding methyltransferase superfamily. RNA methyltransferase RlmE family. TRM7 subfamily.</text>
</comment>
<evidence type="ECO:0000256" key="3">
    <source>
        <dbReference type="ARBA" id="ARBA00022490"/>
    </source>
</evidence>
<dbReference type="InterPro" id="IPR015507">
    <property type="entry name" value="rRNA-MeTfrase_E"/>
</dbReference>
<evidence type="ECO:0000256" key="4">
    <source>
        <dbReference type="ARBA" id="ARBA00022603"/>
    </source>
</evidence>
<dbReference type="Pfam" id="PF01728">
    <property type="entry name" value="FtsJ"/>
    <property type="match status" value="1"/>
</dbReference>
<name>A0A0N4VAP7_ENTVE</name>
<evidence type="ECO:0000256" key="9">
    <source>
        <dbReference type="HAMAP-Rule" id="MF_03162"/>
    </source>
</evidence>
<dbReference type="InterPro" id="IPR029063">
    <property type="entry name" value="SAM-dependent_MTases_sf"/>
</dbReference>
<feature type="domain" description="Ribosomal RNA methyltransferase FtsJ" evidence="10">
    <location>
        <begin position="21"/>
        <end position="205"/>
    </location>
</feature>
<dbReference type="PANTHER" id="PTHR10920:SF12">
    <property type="entry name" value="TRNA (CYTIDINE(32)_GUANOSINE(34)-2'-O)-METHYLTRANSFERASE-RELATED"/>
    <property type="match status" value="1"/>
</dbReference>
<comment type="catalytic activity">
    <reaction evidence="8 9">
        <text>cytidine(32)/guanosine(34) in tRNA + 2 S-adenosyl-L-methionine = 2'-O-methylcytidine(32)/2'-O-methylguanosine(34) in tRNA + 2 S-adenosyl-L-homocysteine + 2 H(+)</text>
        <dbReference type="Rhea" id="RHEA:42396"/>
        <dbReference type="Rhea" id="RHEA-COMP:10246"/>
        <dbReference type="Rhea" id="RHEA-COMP:10247"/>
        <dbReference type="ChEBI" id="CHEBI:15378"/>
        <dbReference type="ChEBI" id="CHEBI:57856"/>
        <dbReference type="ChEBI" id="CHEBI:59789"/>
        <dbReference type="ChEBI" id="CHEBI:74269"/>
        <dbReference type="ChEBI" id="CHEBI:74445"/>
        <dbReference type="ChEBI" id="CHEBI:74495"/>
        <dbReference type="ChEBI" id="CHEBI:82748"/>
        <dbReference type="EC" id="2.1.1.205"/>
    </reaction>
</comment>
<dbReference type="STRING" id="51028.A0A0N4VAP7"/>
<dbReference type="EMBL" id="UXUI01008761">
    <property type="protein sequence ID" value="VDD92313.1"/>
    <property type="molecule type" value="Genomic_DNA"/>
</dbReference>
<feature type="active site" description="Proton acceptor" evidence="9">
    <location>
        <position position="163"/>
    </location>
</feature>
<dbReference type="HAMAP" id="MF_03162">
    <property type="entry name" value="RNA_methyltr_E_TRM7"/>
    <property type="match status" value="1"/>
</dbReference>
<keyword evidence="4 9" id="KW-0489">Methyltransferase</keyword>
<evidence type="ECO:0000256" key="8">
    <source>
        <dbReference type="ARBA" id="ARBA00048902"/>
    </source>
</evidence>
<evidence type="ECO:0000256" key="7">
    <source>
        <dbReference type="ARBA" id="ARBA00022694"/>
    </source>
</evidence>
<dbReference type="Gene3D" id="3.40.50.150">
    <property type="entry name" value="Vaccinia Virus protein VP39"/>
    <property type="match status" value="1"/>
</dbReference>
<feature type="binding site" evidence="9">
    <location>
        <position position="55"/>
    </location>
    <ligand>
        <name>S-adenosyl-L-methionine</name>
        <dbReference type="ChEBI" id="CHEBI:59789"/>
    </ligand>
</feature>
<dbReference type="GO" id="GO:0002181">
    <property type="term" value="P:cytoplasmic translation"/>
    <property type="evidence" value="ECO:0007669"/>
    <property type="project" value="UniProtKB-UniRule"/>
</dbReference>
<protein>
    <recommendedName>
        <fullName evidence="9">Putative tRNA (cytidine(32)/guanosine(34)-2'-O)-methyltransferase</fullName>
        <ecNumber evidence="9">2.1.1.205</ecNumber>
    </recommendedName>
    <alternativeName>
        <fullName evidence="9">2'-O-ribose RNA methyltransferase TRM7 homolog</fullName>
    </alternativeName>
</protein>
<evidence type="ECO:0000313" key="13">
    <source>
        <dbReference type="WBParaSite" id="EVEC_0000756201-mRNA-1"/>
    </source>
</evidence>
<dbReference type="PANTHER" id="PTHR10920">
    <property type="entry name" value="RIBOSOMAL RNA METHYLTRANSFERASE"/>
    <property type="match status" value="1"/>
</dbReference>
<sequence>MGKTSKDKRDIYYRLAKEEGWRARSAFKLLQIDDEFNIFEGVKRVVDLCAAPGSWSQVLSKRLYFSEKNEEKRKEIKIVAVDLQPMSPLPGVIQLQGDITETSTASQIISYFEGSKADLVVCDGAPDVTGLHSLDEYMQSQLVLAALNIATFVLRDGGTFVAKIFRAKDITLLYAQLKYFFEEVYCAKPRSSRQSSCEAFVVCLKHHLPEGYVPTLTNPMFADDYDECVNSMCGVNRVLVPFIACGDLSGWDSDKTYGLELPTIIYEHDEKRYVYKPVVQPPTDPAYKKACQLKKSGLLEKPRVKVENVRISNEEGVSGDQLDRSEPQVNTGDLGIGDELAAAFGECFKSL</sequence>
<dbReference type="GO" id="GO:0002128">
    <property type="term" value="P:tRNA nucleoside ribose methylation"/>
    <property type="evidence" value="ECO:0007669"/>
    <property type="project" value="UniProtKB-UniRule"/>
</dbReference>
<dbReference type="OrthoDB" id="289250at2759"/>
<dbReference type="InterPro" id="IPR050082">
    <property type="entry name" value="RNA_methyltr_RlmE"/>
</dbReference>
<evidence type="ECO:0000313" key="12">
    <source>
        <dbReference type="Proteomes" id="UP000274131"/>
    </source>
</evidence>
<dbReference type="InterPro" id="IPR002877">
    <property type="entry name" value="RNA_MeTrfase_FtsJ_dom"/>
</dbReference>
<feature type="binding site" evidence="9">
    <location>
        <position position="82"/>
    </location>
    <ligand>
        <name>S-adenosyl-L-methionine</name>
        <dbReference type="ChEBI" id="CHEBI:59789"/>
    </ligand>
</feature>
<dbReference type="Proteomes" id="UP000274131">
    <property type="component" value="Unassembled WGS sequence"/>
</dbReference>
<evidence type="ECO:0000256" key="2">
    <source>
        <dbReference type="ARBA" id="ARBA00004496"/>
    </source>
</evidence>
<dbReference type="GO" id="GO:0005634">
    <property type="term" value="C:nucleus"/>
    <property type="evidence" value="ECO:0007669"/>
    <property type="project" value="UniProtKB-SubCell"/>
</dbReference>
<dbReference type="FunFam" id="3.40.50.150:FF:000040">
    <property type="entry name" value="Putative ribosomal RNA methyltransferase 1"/>
    <property type="match status" value="1"/>
</dbReference>
<dbReference type="AlphaFoldDB" id="A0A0N4VAP7"/>
<dbReference type="WBParaSite" id="EVEC_0000756201-mRNA-1">
    <property type="protein sequence ID" value="EVEC_0000756201-mRNA-1"/>
    <property type="gene ID" value="EVEC_0000756201"/>
</dbReference>
<keyword evidence="3 9" id="KW-0963">Cytoplasm</keyword>
<feature type="binding site" evidence="9">
    <location>
        <position position="53"/>
    </location>
    <ligand>
        <name>S-adenosyl-L-methionine</name>
        <dbReference type="ChEBI" id="CHEBI:59789"/>
    </ligand>
</feature>
<reference evidence="13" key="1">
    <citation type="submission" date="2017-02" db="UniProtKB">
        <authorList>
            <consortium name="WormBaseParasite"/>
        </authorList>
    </citation>
    <scope>IDENTIFICATION</scope>
</reference>
<keyword evidence="12" id="KW-1185">Reference proteome</keyword>
<keyword evidence="6 9" id="KW-0949">S-adenosyl-L-methionine</keyword>
<feature type="binding site" evidence="9">
    <location>
        <position position="98"/>
    </location>
    <ligand>
        <name>S-adenosyl-L-methionine</name>
        <dbReference type="ChEBI" id="CHEBI:59789"/>
    </ligand>
</feature>
<dbReference type="GO" id="GO:0106340">
    <property type="term" value="F:tRNA (guanosine(34)-2'-O)-methyltransferase activity"/>
    <property type="evidence" value="ECO:0007669"/>
    <property type="project" value="UniProtKB-ARBA"/>
</dbReference>
<dbReference type="GO" id="GO:0005737">
    <property type="term" value="C:cytoplasm"/>
    <property type="evidence" value="ECO:0007669"/>
    <property type="project" value="UniProtKB-SubCell"/>
</dbReference>
<evidence type="ECO:0000259" key="10">
    <source>
        <dbReference type="Pfam" id="PF01728"/>
    </source>
</evidence>
<dbReference type="InterPro" id="IPR028590">
    <property type="entry name" value="RNA_methyltr_E_TRM7"/>
</dbReference>
<comment type="function">
    <text evidence="9">Methylates the 2'-O-ribose of nucleotides at positions 32 and 34 of the tRNA anticodon loop of substrate tRNAs.</text>
</comment>
<evidence type="ECO:0000256" key="1">
    <source>
        <dbReference type="ARBA" id="ARBA00004123"/>
    </source>
</evidence>
<feature type="binding site" evidence="9">
    <location>
        <position position="123"/>
    </location>
    <ligand>
        <name>S-adenosyl-L-methionine</name>
        <dbReference type="ChEBI" id="CHEBI:59789"/>
    </ligand>
</feature>